<evidence type="ECO:0000256" key="2">
    <source>
        <dbReference type="ARBA" id="ARBA00022475"/>
    </source>
</evidence>
<feature type="transmembrane region" description="Helical" evidence="6">
    <location>
        <begin position="226"/>
        <end position="247"/>
    </location>
</feature>
<dbReference type="EMBL" id="QFWG01000006">
    <property type="protein sequence ID" value="PWI27711.1"/>
    <property type="molecule type" value="Genomic_DNA"/>
</dbReference>
<feature type="transmembrane region" description="Helical" evidence="6">
    <location>
        <begin position="309"/>
        <end position="336"/>
    </location>
</feature>
<dbReference type="Gene3D" id="1.20.1740.10">
    <property type="entry name" value="Amino acid/polyamine transporter I"/>
    <property type="match status" value="1"/>
</dbReference>
<name>A0ABX5L4S3_9MICC</name>
<keyword evidence="2" id="KW-1003">Cell membrane</keyword>
<feature type="transmembrane region" description="Helical" evidence="6">
    <location>
        <begin position="155"/>
        <end position="175"/>
    </location>
</feature>
<dbReference type="InterPro" id="IPR050367">
    <property type="entry name" value="APC_superfamily"/>
</dbReference>
<feature type="transmembrane region" description="Helical" evidence="6">
    <location>
        <begin position="63"/>
        <end position="83"/>
    </location>
</feature>
<keyword evidence="4 6" id="KW-1133">Transmembrane helix</keyword>
<proteinExistence type="predicted"/>
<keyword evidence="8" id="KW-1185">Reference proteome</keyword>
<accession>A0ABX5L4S3</accession>
<dbReference type="Proteomes" id="UP000245514">
    <property type="component" value="Unassembled WGS sequence"/>
</dbReference>
<keyword evidence="5 6" id="KW-0472">Membrane</keyword>
<dbReference type="PANTHER" id="PTHR42770">
    <property type="entry name" value="AMINO ACID TRANSPORTER-RELATED"/>
    <property type="match status" value="1"/>
</dbReference>
<evidence type="ECO:0000256" key="4">
    <source>
        <dbReference type="ARBA" id="ARBA00022989"/>
    </source>
</evidence>
<gene>
    <name evidence="7" type="ORF">CAY35_05730</name>
</gene>
<organism evidence="7 8">
    <name type="scientific">Pseudoglutamicibacter cumminsii</name>
    <dbReference type="NCBI Taxonomy" id="156979"/>
    <lineage>
        <taxon>Bacteria</taxon>
        <taxon>Bacillati</taxon>
        <taxon>Actinomycetota</taxon>
        <taxon>Actinomycetes</taxon>
        <taxon>Micrococcales</taxon>
        <taxon>Micrococcaceae</taxon>
        <taxon>Pseudoglutamicibacter</taxon>
    </lineage>
</organism>
<dbReference type="Pfam" id="PF13520">
    <property type="entry name" value="AA_permease_2"/>
    <property type="match status" value="1"/>
</dbReference>
<protein>
    <submittedName>
        <fullName evidence="7">Amino acid transporter</fullName>
    </submittedName>
</protein>
<evidence type="ECO:0000256" key="3">
    <source>
        <dbReference type="ARBA" id="ARBA00022692"/>
    </source>
</evidence>
<evidence type="ECO:0000313" key="8">
    <source>
        <dbReference type="Proteomes" id="UP000245514"/>
    </source>
</evidence>
<feature type="transmembrane region" description="Helical" evidence="6">
    <location>
        <begin position="433"/>
        <end position="452"/>
    </location>
</feature>
<feature type="transmembrane region" description="Helical" evidence="6">
    <location>
        <begin position="472"/>
        <end position="495"/>
    </location>
</feature>
<comment type="caution">
    <text evidence="7">The sequence shown here is derived from an EMBL/GenBank/DDBJ whole genome shotgun (WGS) entry which is preliminary data.</text>
</comment>
<comment type="subcellular location">
    <subcellularLocation>
        <location evidence="1">Cell membrane</location>
        <topology evidence="1">Multi-pass membrane protein</topology>
    </subcellularLocation>
</comment>
<sequence length="561" mass="58681">MEGEGASMATSTDKQKSSASFSGKGLAAGKVGVLGAVVIGVSCIAPAYTLTSGLGPTISEVGTHVPAILLLGFIPMLLVAFGYKELNNRVPDSGTSFTWATKAFNPWIGWMGGWGLIAATVIVLSNLAAVAVDFFYLMLAQLFGDPSIADLTRNLWVNIPTTIVLIALAAWISYVGVEATKAVQYVLVVIQIVVLGGFVVMAFRGVSEGTAFDATPVSLDWFNPLSAGDFSVIAAGVSLSIFMFWGWDTTLTMNEETKDPKTTSARASIIVMLVIMTVYIGVALAVVAWAGTGDEGLGAGNPENQESIFAALAGPVMGPFALAMAVGIMASSFASLQSTMVSPSRTLLAMGYYGALPPSFAKISPKYRTPSMGTIFSAAAAGTFYIVTRVLSENALWDTITALGLMVCFYYGITALAAVWYLRHELFESAKTVLTRLVFPLLGGIMLLVMFFKTAYDSLDPSYGSGSSLGGIGMVFILGMGVLVIGVTIMIITAIKNPAFFRGETLPQVDSTTDTYMGDVVGAALEDGDATTASAAAGSNVANEQAATAKAANNVKDEEQK</sequence>
<dbReference type="PANTHER" id="PTHR42770:SF7">
    <property type="entry name" value="MEMBRANE PROTEIN"/>
    <property type="match status" value="1"/>
</dbReference>
<evidence type="ECO:0000256" key="6">
    <source>
        <dbReference type="SAM" id="Phobius"/>
    </source>
</evidence>
<keyword evidence="3 6" id="KW-0812">Transmembrane</keyword>
<feature type="transmembrane region" description="Helical" evidence="6">
    <location>
        <begin position="31"/>
        <end position="51"/>
    </location>
</feature>
<dbReference type="PIRSF" id="PIRSF006060">
    <property type="entry name" value="AA_transporter"/>
    <property type="match status" value="1"/>
</dbReference>
<evidence type="ECO:0000256" key="5">
    <source>
        <dbReference type="ARBA" id="ARBA00023136"/>
    </source>
</evidence>
<dbReference type="InterPro" id="IPR002293">
    <property type="entry name" value="AA/rel_permease1"/>
</dbReference>
<feature type="transmembrane region" description="Helical" evidence="6">
    <location>
        <begin position="267"/>
        <end position="289"/>
    </location>
</feature>
<feature type="transmembrane region" description="Helical" evidence="6">
    <location>
        <begin position="371"/>
        <end position="388"/>
    </location>
</feature>
<feature type="transmembrane region" description="Helical" evidence="6">
    <location>
        <begin position="400"/>
        <end position="421"/>
    </location>
</feature>
<evidence type="ECO:0000313" key="7">
    <source>
        <dbReference type="EMBL" id="PWI27711.1"/>
    </source>
</evidence>
<evidence type="ECO:0000256" key="1">
    <source>
        <dbReference type="ARBA" id="ARBA00004651"/>
    </source>
</evidence>
<feature type="transmembrane region" description="Helical" evidence="6">
    <location>
        <begin position="182"/>
        <end position="206"/>
    </location>
</feature>
<feature type="transmembrane region" description="Helical" evidence="6">
    <location>
        <begin position="114"/>
        <end position="143"/>
    </location>
</feature>
<reference evidence="7 8" key="1">
    <citation type="submission" date="2018-05" db="EMBL/GenBank/DDBJ databases">
        <title>Draft Genome Sequence of Arthrobacter cumminsii IME1328, Isolated from a Patient Who Suffered from Foot Ulcers in China.</title>
        <authorList>
            <person name="Li M."/>
            <person name="Jiang Z."/>
            <person name="Sun Q."/>
            <person name="Tong Y."/>
        </authorList>
    </citation>
    <scope>NUCLEOTIDE SEQUENCE [LARGE SCALE GENOMIC DNA]</scope>
    <source>
        <strain evidence="7 8">IME1328</strain>
    </source>
</reference>